<dbReference type="Proteomes" id="UP001143910">
    <property type="component" value="Unassembled WGS sequence"/>
</dbReference>
<reference evidence="1" key="1">
    <citation type="submission" date="2022-08" db="EMBL/GenBank/DDBJ databases">
        <title>Genome Sequence of Lecanicillium fungicola.</title>
        <authorList>
            <person name="Buettner E."/>
        </authorList>
    </citation>
    <scope>NUCLEOTIDE SEQUENCE</scope>
    <source>
        <strain evidence="1">Babe33</strain>
    </source>
</reference>
<evidence type="ECO:0000313" key="2">
    <source>
        <dbReference type="Proteomes" id="UP001143910"/>
    </source>
</evidence>
<accession>A0ACC1N2V2</accession>
<dbReference type="EMBL" id="JANJQO010000981">
    <property type="protein sequence ID" value="KAJ2973394.1"/>
    <property type="molecule type" value="Genomic_DNA"/>
</dbReference>
<keyword evidence="2" id="KW-1185">Reference proteome</keyword>
<comment type="caution">
    <text evidence="1">The sequence shown here is derived from an EMBL/GenBank/DDBJ whole genome shotgun (WGS) entry which is preliminary data.</text>
</comment>
<gene>
    <name evidence="1" type="ORF">NQ176_g6634</name>
</gene>
<sequence length="217" mass="24429">MAEAEYAILIKPQWDQGEISGLFVLVTVSSPMRKMQELICQFEVNRQGVPTHSYGEANLHAYDNEGPLTLNLEPGNRSMLTKNYTVDRDTVGDVKLQLEVCHRVVDSTTPTGPRVDLRRDQGGLIGSGGWFLPIIPYYSRFLFSVEWDLSLLPHGTRGLWSYGEGPARTTEEGPLPLLLNSIFMMGNINTCKSFTSPTRLQCRQFTGLETFQHIFTQ</sequence>
<organism evidence="1 2">
    <name type="scientific">Zarea fungicola</name>
    <dbReference type="NCBI Taxonomy" id="93591"/>
    <lineage>
        <taxon>Eukaryota</taxon>
        <taxon>Fungi</taxon>
        <taxon>Dikarya</taxon>
        <taxon>Ascomycota</taxon>
        <taxon>Pezizomycotina</taxon>
        <taxon>Sordariomycetes</taxon>
        <taxon>Hypocreomycetidae</taxon>
        <taxon>Hypocreales</taxon>
        <taxon>Cordycipitaceae</taxon>
        <taxon>Zarea</taxon>
    </lineage>
</organism>
<proteinExistence type="predicted"/>
<evidence type="ECO:0000313" key="1">
    <source>
        <dbReference type="EMBL" id="KAJ2973394.1"/>
    </source>
</evidence>
<name>A0ACC1N2V2_9HYPO</name>
<protein>
    <submittedName>
        <fullName evidence="1">Uncharacterized protein</fullName>
    </submittedName>
</protein>